<dbReference type="InterPro" id="IPR023635">
    <property type="entry name" value="Peptide_deformylase"/>
</dbReference>
<dbReference type="EMBL" id="BART01004905">
    <property type="protein sequence ID" value="GAG58475.1"/>
    <property type="molecule type" value="Genomic_DNA"/>
</dbReference>
<comment type="similarity">
    <text evidence="1">Belongs to the polypeptide deformylase family.</text>
</comment>
<dbReference type="InterPro" id="IPR036821">
    <property type="entry name" value="Peptide_deformylase_sf"/>
</dbReference>
<evidence type="ECO:0000256" key="1">
    <source>
        <dbReference type="ARBA" id="ARBA00010759"/>
    </source>
</evidence>
<dbReference type="SUPFAM" id="SSF56420">
    <property type="entry name" value="Peptide deformylase"/>
    <property type="match status" value="1"/>
</dbReference>
<name>X0YQG3_9ZZZZ</name>
<gene>
    <name evidence="2" type="ORF">S01H4_11868</name>
</gene>
<protein>
    <recommendedName>
        <fullName evidence="3">Peptide deformylase</fullName>
    </recommendedName>
</protein>
<dbReference type="PIRSF" id="PIRSF004749">
    <property type="entry name" value="Pep_def"/>
    <property type="match status" value="1"/>
</dbReference>
<dbReference type="Gene3D" id="3.90.45.10">
    <property type="entry name" value="Peptide deformylase"/>
    <property type="match status" value="1"/>
</dbReference>
<dbReference type="CDD" id="cd00487">
    <property type="entry name" value="Pep_deformylase"/>
    <property type="match status" value="1"/>
</dbReference>
<organism evidence="2">
    <name type="scientific">marine sediment metagenome</name>
    <dbReference type="NCBI Taxonomy" id="412755"/>
    <lineage>
        <taxon>unclassified sequences</taxon>
        <taxon>metagenomes</taxon>
        <taxon>ecological metagenomes</taxon>
    </lineage>
</organism>
<comment type="caution">
    <text evidence="2">The sequence shown here is derived from an EMBL/GenBank/DDBJ whole genome shotgun (WGS) entry which is preliminary data.</text>
</comment>
<sequence>MTIRKVALMGNPILSRIAKPVKDPMAPEIAQLVEDMKDTLADLGGSWLAAPQVFESLRLVVYRKNLQETRKLTDEANPCVVFVNPILTLTSKEMVSGWERCHSIPGMHGKVPRYKSLQIAYQTLDGAEITLDAQGDQAVLLQHECDHLDGILYPMRMEDLSKLEFNAEPGFLAQDVAEV</sequence>
<dbReference type="GO" id="GO:0042586">
    <property type="term" value="F:peptide deformylase activity"/>
    <property type="evidence" value="ECO:0007669"/>
    <property type="project" value="InterPro"/>
</dbReference>
<dbReference type="AlphaFoldDB" id="X0YQG3"/>
<dbReference type="PRINTS" id="PR01576">
    <property type="entry name" value="PDEFORMYLASE"/>
</dbReference>
<dbReference type="PANTHER" id="PTHR10458">
    <property type="entry name" value="PEPTIDE DEFORMYLASE"/>
    <property type="match status" value="1"/>
</dbReference>
<dbReference type="Pfam" id="PF01327">
    <property type="entry name" value="Pep_deformylase"/>
    <property type="match status" value="1"/>
</dbReference>
<reference evidence="2" key="1">
    <citation type="journal article" date="2014" name="Front. Microbiol.">
        <title>High frequency of phylogenetically diverse reductive dehalogenase-homologous genes in deep subseafloor sedimentary metagenomes.</title>
        <authorList>
            <person name="Kawai M."/>
            <person name="Futagami T."/>
            <person name="Toyoda A."/>
            <person name="Takaki Y."/>
            <person name="Nishi S."/>
            <person name="Hori S."/>
            <person name="Arai W."/>
            <person name="Tsubouchi T."/>
            <person name="Morono Y."/>
            <person name="Uchiyama I."/>
            <person name="Ito T."/>
            <person name="Fujiyama A."/>
            <person name="Inagaki F."/>
            <person name="Takami H."/>
        </authorList>
    </citation>
    <scope>NUCLEOTIDE SEQUENCE</scope>
    <source>
        <strain evidence="2">Expedition CK06-06</strain>
    </source>
</reference>
<accession>X0YQG3</accession>
<dbReference type="PANTHER" id="PTHR10458:SF22">
    <property type="entry name" value="PEPTIDE DEFORMYLASE"/>
    <property type="match status" value="1"/>
</dbReference>
<proteinExistence type="inferred from homology"/>
<dbReference type="HAMAP" id="MF_00163">
    <property type="entry name" value="Pep_deformylase"/>
    <property type="match status" value="1"/>
</dbReference>
<evidence type="ECO:0000313" key="2">
    <source>
        <dbReference type="EMBL" id="GAG58475.1"/>
    </source>
</evidence>
<evidence type="ECO:0008006" key="3">
    <source>
        <dbReference type="Google" id="ProtNLM"/>
    </source>
</evidence>